<evidence type="ECO:0000256" key="1">
    <source>
        <dbReference type="SAM" id="MobiDB-lite"/>
    </source>
</evidence>
<sequence length="427" mass="46323">MPWLAWLALIGGSMTVQVGMRVSDLEGIFLAQSSHLQTSPEHEIKRDVSYFNVECDTTLKRIPRDACHLGLRAQSHPDSPDLPSDDFTFSLILAAGSLNSVSIDIPYDCSVSPDELLMHAESSGFNINLLPPGHTTVVDEKVERYCEVLRTYGRMWLASPQSNIRVAPIDGYLEYLFGVAAGHIPASISTDEMMNTLFTDGMPEVVMEHVKVVIHDVIMEHFGTEDAFNEILEKVAKAIHLKQAQFRDSRARILEEELDLRTPLPNLIRMVSKSTGLSLSNAAGMLYELKHGVHTVLDKYLPPDEPAVEGQATPPVNTRQAKLANALGAAFAAAFGIDEMDQVWAGVESTLQVQERINLDHGTVQPGSVASRIAVAMDVEPKVAALATGEFLSMIRAVLEAGNHVSPPPPSAPKPVPSPASGLIAVG</sequence>
<reference evidence="2" key="1">
    <citation type="journal article" date="2017" name="Oncotarget">
        <title>pSY153-MDR, a p12969-DIM-related mega plasmid carrying blaIMP-45 and armA, from clinical Pseudomonas putida.</title>
        <authorList>
            <person name="Yuan M."/>
            <person name="Chen H."/>
            <person name="Zhu X."/>
            <person name="Feng J."/>
            <person name="Zhan Z."/>
            <person name="Zhang D."/>
            <person name="Chen X."/>
            <person name="Zhao X."/>
            <person name="Lu J."/>
            <person name="Xu J."/>
            <person name="Zhou D."/>
            <person name="Li J."/>
        </authorList>
    </citation>
    <scope>NUCLEOTIDE SEQUENCE</scope>
    <source>
        <strain evidence="2">SY153</strain>
        <plasmid evidence="2">pSY153-MDR</plasmid>
    </source>
</reference>
<name>A0A223Q3D0_PSEPU</name>
<accession>A0A223Q3D0</accession>
<evidence type="ECO:0000313" key="2">
    <source>
        <dbReference type="EMBL" id="ASU52126.1"/>
    </source>
</evidence>
<protein>
    <submittedName>
        <fullName evidence="2">Uncharacterized protein</fullName>
    </submittedName>
</protein>
<feature type="region of interest" description="Disordered" evidence="1">
    <location>
        <begin position="405"/>
        <end position="427"/>
    </location>
</feature>
<geneLocation type="plasmid" evidence="2">
    <name>pSY153-MDR</name>
</geneLocation>
<dbReference type="AlphaFoldDB" id="A0A223Q3D0"/>
<dbReference type="EMBL" id="KY883660">
    <property type="protein sequence ID" value="ASU52126.1"/>
    <property type="molecule type" value="Genomic_DNA"/>
</dbReference>
<organism evidence="2">
    <name type="scientific">Pseudomonas putida</name>
    <name type="common">Arthrobacter siderocapsulatus</name>
    <dbReference type="NCBI Taxonomy" id="303"/>
    <lineage>
        <taxon>Bacteria</taxon>
        <taxon>Pseudomonadati</taxon>
        <taxon>Pseudomonadota</taxon>
        <taxon>Gammaproteobacteria</taxon>
        <taxon>Pseudomonadales</taxon>
        <taxon>Pseudomonadaceae</taxon>
        <taxon>Pseudomonas</taxon>
    </lineage>
</organism>
<proteinExistence type="predicted"/>
<feature type="compositionally biased region" description="Pro residues" evidence="1">
    <location>
        <begin position="406"/>
        <end position="418"/>
    </location>
</feature>
<keyword evidence="2" id="KW-0614">Plasmid</keyword>